<proteinExistence type="inferred from homology"/>
<accession>A0ABQ9JMX5</accession>
<dbReference type="CDD" id="cd22934">
    <property type="entry name" value="HFD_TADA1"/>
    <property type="match status" value="1"/>
</dbReference>
<evidence type="ECO:0000256" key="2">
    <source>
        <dbReference type="ARBA" id="ARBA00010314"/>
    </source>
</evidence>
<evidence type="ECO:0008006" key="8">
    <source>
        <dbReference type="Google" id="ProtNLM"/>
    </source>
</evidence>
<reference evidence="6" key="1">
    <citation type="journal article" date="2023" name="Insect Mol. Biol.">
        <title>Genome sequencing provides insights into the evolution of gene families encoding plant cell wall-degrading enzymes in longhorned beetles.</title>
        <authorList>
            <person name="Shin N.R."/>
            <person name="Okamura Y."/>
            <person name="Kirsch R."/>
            <person name="Pauchet Y."/>
        </authorList>
    </citation>
    <scope>NUCLEOTIDE SEQUENCE</scope>
    <source>
        <strain evidence="6">MMC_N1</strain>
    </source>
</reference>
<evidence type="ECO:0000256" key="1">
    <source>
        <dbReference type="ARBA" id="ARBA00004123"/>
    </source>
</evidence>
<evidence type="ECO:0000256" key="3">
    <source>
        <dbReference type="ARBA" id="ARBA00023015"/>
    </source>
</evidence>
<dbReference type="InterPro" id="IPR024738">
    <property type="entry name" value="Hfi1/Tada1"/>
</dbReference>
<gene>
    <name evidence="6" type="ORF">NQ317_019481</name>
</gene>
<evidence type="ECO:0000256" key="4">
    <source>
        <dbReference type="ARBA" id="ARBA00023163"/>
    </source>
</evidence>
<keyword evidence="7" id="KW-1185">Reference proteome</keyword>
<evidence type="ECO:0000313" key="7">
    <source>
        <dbReference type="Proteomes" id="UP001162164"/>
    </source>
</evidence>
<dbReference type="PANTHER" id="PTHR21277">
    <property type="entry name" value="TRANSCRIPTIONAL ADAPTER 1"/>
    <property type="match status" value="1"/>
</dbReference>
<protein>
    <recommendedName>
        <fullName evidence="8">Transcriptional adapter 1-like protein</fullName>
    </recommendedName>
</protein>
<comment type="caution">
    <text evidence="6">The sequence shown here is derived from an EMBL/GenBank/DDBJ whole genome shotgun (WGS) entry which is preliminary data.</text>
</comment>
<evidence type="ECO:0000313" key="6">
    <source>
        <dbReference type="EMBL" id="KAJ8979593.1"/>
    </source>
</evidence>
<comment type="subcellular location">
    <subcellularLocation>
        <location evidence="1">Nucleus</location>
    </subcellularLocation>
</comment>
<dbReference type="EMBL" id="JAPWTJ010000328">
    <property type="protein sequence ID" value="KAJ8979593.1"/>
    <property type="molecule type" value="Genomic_DNA"/>
</dbReference>
<sequence length="285" mass="32890">MDINEARKNLEDCITEEIKNEYFAVLRQWFLFSSAMTKEEFDKRVRRLMVNDEQIRCHNRFLKAILTKANTNSRPKNVRSTADKGVFECADFTDYVPPSSPTMLPPSDFERRSAAAEFFIPDVRFMASRIAIVAWENGLEGADDPVTELMVHACQVFVKNIITAMISHGKGYKIRDSKFQYGFNQPIPDPFIRNFNNVVDDTKESKVEVEIKDDSFKPKCKLSLESAEQQVAFLYSCAKKRRSDNILSVRLLYETIKENPKLLSLHSMQSMSLFKLSLLLDEEDL</sequence>
<dbReference type="PANTHER" id="PTHR21277:SF5">
    <property type="entry name" value="TRANSCRIPTIONAL ADAPTER 1"/>
    <property type="match status" value="1"/>
</dbReference>
<keyword evidence="5" id="KW-0539">Nucleus</keyword>
<name>A0ABQ9JMX5_9CUCU</name>
<keyword evidence="3" id="KW-0805">Transcription regulation</keyword>
<organism evidence="6 7">
    <name type="scientific">Molorchus minor</name>
    <dbReference type="NCBI Taxonomy" id="1323400"/>
    <lineage>
        <taxon>Eukaryota</taxon>
        <taxon>Metazoa</taxon>
        <taxon>Ecdysozoa</taxon>
        <taxon>Arthropoda</taxon>
        <taxon>Hexapoda</taxon>
        <taxon>Insecta</taxon>
        <taxon>Pterygota</taxon>
        <taxon>Neoptera</taxon>
        <taxon>Endopterygota</taxon>
        <taxon>Coleoptera</taxon>
        <taxon>Polyphaga</taxon>
        <taxon>Cucujiformia</taxon>
        <taxon>Chrysomeloidea</taxon>
        <taxon>Cerambycidae</taxon>
        <taxon>Lamiinae</taxon>
        <taxon>Monochamini</taxon>
        <taxon>Molorchus</taxon>
    </lineage>
</organism>
<keyword evidence="4" id="KW-0804">Transcription</keyword>
<dbReference type="Proteomes" id="UP001162164">
    <property type="component" value="Unassembled WGS sequence"/>
</dbReference>
<comment type="similarity">
    <text evidence="2">Belongs to the TADA1 family.</text>
</comment>
<evidence type="ECO:0000256" key="5">
    <source>
        <dbReference type="ARBA" id="ARBA00023242"/>
    </source>
</evidence>
<dbReference type="Pfam" id="PF12767">
    <property type="entry name" value="SAGA-Tad1"/>
    <property type="match status" value="1"/>
</dbReference>